<evidence type="ECO:0000313" key="4">
    <source>
        <dbReference type="EMBL" id="KAJ8601050.1"/>
    </source>
</evidence>
<evidence type="ECO:0000259" key="3">
    <source>
        <dbReference type="PROSITE" id="PS50002"/>
    </source>
</evidence>
<dbReference type="Proteomes" id="UP001230188">
    <property type="component" value="Unassembled WGS sequence"/>
</dbReference>
<gene>
    <name evidence="4" type="ORF">CTAYLR_004504</name>
</gene>
<dbReference type="SMART" id="SM00326">
    <property type="entry name" value="SH3"/>
    <property type="match status" value="1"/>
</dbReference>
<dbReference type="AlphaFoldDB" id="A0AAD7XM39"/>
<protein>
    <recommendedName>
        <fullName evidence="3">SH3 domain-containing protein</fullName>
    </recommendedName>
</protein>
<evidence type="ECO:0000256" key="2">
    <source>
        <dbReference type="PROSITE-ProRule" id="PRU00192"/>
    </source>
</evidence>
<dbReference type="EMBL" id="JAQMWT010000456">
    <property type="protein sequence ID" value="KAJ8601050.1"/>
    <property type="molecule type" value="Genomic_DNA"/>
</dbReference>
<sequence>MPDSKILAVCVARCRFEAQSVSEMSMAEGERVLVVRSELSGGWILADSIDTAGHHGYVPAAFLAVAETFEENLDGYAPASPQSPASWDLSTVEDAQVPEGTPNFQAALEDFEKHLRGPTPAPRLEFPGIVDGLVCAQRVVRERLPIFVLFADSRGDLVRLCFRARGDRLRRGLSTKAKNQIIKKFFQKRPDLLEADIHRYRADFDTPSCATEAKRPEKPGGGAAPGWVMMASMSRA</sequence>
<name>A0AAD7XM39_9STRA</name>
<keyword evidence="5" id="KW-1185">Reference proteome</keyword>
<reference evidence="4" key="1">
    <citation type="submission" date="2023-01" db="EMBL/GenBank/DDBJ databases">
        <title>Metagenome sequencing of chrysophaentin producing Chrysophaeum taylorii.</title>
        <authorList>
            <person name="Davison J."/>
            <person name="Bewley C."/>
        </authorList>
    </citation>
    <scope>NUCLEOTIDE SEQUENCE</scope>
    <source>
        <strain evidence="4">NIES-1699</strain>
    </source>
</reference>
<accession>A0AAD7XM39</accession>
<feature type="domain" description="SH3" evidence="3">
    <location>
        <begin position="5"/>
        <end position="68"/>
    </location>
</feature>
<dbReference type="SUPFAM" id="SSF50044">
    <property type="entry name" value="SH3-domain"/>
    <property type="match status" value="1"/>
</dbReference>
<proteinExistence type="predicted"/>
<dbReference type="PROSITE" id="PS50002">
    <property type="entry name" value="SH3"/>
    <property type="match status" value="1"/>
</dbReference>
<evidence type="ECO:0000256" key="1">
    <source>
        <dbReference type="ARBA" id="ARBA00022443"/>
    </source>
</evidence>
<dbReference type="Pfam" id="PF14604">
    <property type="entry name" value="SH3_9"/>
    <property type="match status" value="1"/>
</dbReference>
<keyword evidence="1 2" id="KW-0728">SH3 domain</keyword>
<organism evidence="4 5">
    <name type="scientific">Chrysophaeum taylorii</name>
    <dbReference type="NCBI Taxonomy" id="2483200"/>
    <lineage>
        <taxon>Eukaryota</taxon>
        <taxon>Sar</taxon>
        <taxon>Stramenopiles</taxon>
        <taxon>Ochrophyta</taxon>
        <taxon>Pelagophyceae</taxon>
        <taxon>Pelagomonadales</taxon>
        <taxon>Pelagomonadaceae</taxon>
        <taxon>Chrysophaeum</taxon>
    </lineage>
</organism>
<evidence type="ECO:0000313" key="5">
    <source>
        <dbReference type="Proteomes" id="UP001230188"/>
    </source>
</evidence>
<comment type="caution">
    <text evidence="4">The sequence shown here is derived from an EMBL/GenBank/DDBJ whole genome shotgun (WGS) entry which is preliminary data.</text>
</comment>
<dbReference type="Gene3D" id="2.30.30.40">
    <property type="entry name" value="SH3 Domains"/>
    <property type="match status" value="1"/>
</dbReference>
<dbReference type="InterPro" id="IPR036028">
    <property type="entry name" value="SH3-like_dom_sf"/>
</dbReference>
<dbReference type="InterPro" id="IPR001452">
    <property type="entry name" value="SH3_domain"/>
</dbReference>